<dbReference type="EMBL" id="CAKOGP040002092">
    <property type="protein sequence ID" value="CAJ1961970.1"/>
    <property type="molecule type" value="Genomic_DNA"/>
</dbReference>
<dbReference type="AlphaFoldDB" id="A0AAD2JLM5"/>
<evidence type="ECO:0000313" key="3">
    <source>
        <dbReference type="Proteomes" id="UP001295423"/>
    </source>
</evidence>
<evidence type="ECO:0000313" key="2">
    <source>
        <dbReference type="EMBL" id="CAJ1961970.1"/>
    </source>
</evidence>
<feature type="region of interest" description="Disordered" evidence="1">
    <location>
        <begin position="89"/>
        <end position="144"/>
    </location>
</feature>
<reference evidence="2" key="1">
    <citation type="submission" date="2023-08" db="EMBL/GenBank/DDBJ databases">
        <authorList>
            <person name="Audoor S."/>
            <person name="Bilcke G."/>
        </authorList>
    </citation>
    <scope>NUCLEOTIDE SEQUENCE</scope>
</reference>
<proteinExistence type="predicted"/>
<organism evidence="2 3">
    <name type="scientific">Cylindrotheca closterium</name>
    <dbReference type="NCBI Taxonomy" id="2856"/>
    <lineage>
        <taxon>Eukaryota</taxon>
        <taxon>Sar</taxon>
        <taxon>Stramenopiles</taxon>
        <taxon>Ochrophyta</taxon>
        <taxon>Bacillariophyta</taxon>
        <taxon>Bacillariophyceae</taxon>
        <taxon>Bacillariophycidae</taxon>
        <taxon>Bacillariales</taxon>
        <taxon>Bacillariaceae</taxon>
        <taxon>Cylindrotheca</taxon>
    </lineage>
</organism>
<feature type="compositionally biased region" description="Acidic residues" evidence="1">
    <location>
        <begin position="121"/>
        <end position="130"/>
    </location>
</feature>
<dbReference type="Proteomes" id="UP001295423">
    <property type="component" value="Unassembled WGS sequence"/>
</dbReference>
<name>A0AAD2JLM5_9STRA</name>
<feature type="compositionally biased region" description="Basic and acidic residues" evidence="1">
    <location>
        <begin position="95"/>
        <end position="120"/>
    </location>
</feature>
<sequence>MLSDFISKASRGTNESSKKEDDSVAASNSSTLGMVQAADGATGTYPSPDSSPYFLKDGDDAPVFVARCPSTTPFPHVRLVDGSLTYDNVQTPPDTVHDGAETKVEETADEKIQQTVHFDKEDEGNNEDEPADTKASTGTITSEPTTNEHDLILEANDPMSLSLNASDLDMSAINDLTLTTPSKTSETIEDSFENTGDAATDVDLINFEMKEKEILQEAASPKSEQSAIQVENKKTLLSKVTKKMKRMHELPSRPALLLSVLLGASLLFFASRRYAHADVAPKPVQMSKNLIESATQPETLKNTTAPDIGITKEDESATGNNSTSTQANAVAKVEVLPVLLNASDPVEEFAVEKEGNQKGPSARISVSSNAQNIIKSQAAYGSDEFPSLDVNDTFSCGSSQWNMGVAIPQIAMLAMLLFASTSMFGSKRPKIVHPKKESVKREHHISPLASKALESYDLSKYFDDHTHDQLREMLRVRKCKTIGKKHILVQRLASVYKAELETLTVVQLRKILKSKNFTQYGSKTEIIRVIVEECP</sequence>
<accession>A0AAD2JLM5</accession>
<comment type="caution">
    <text evidence="2">The sequence shown here is derived from an EMBL/GenBank/DDBJ whole genome shotgun (WGS) entry which is preliminary data.</text>
</comment>
<feature type="region of interest" description="Disordered" evidence="1">
    <location>
        <begin position="1"/>
        <end position="58"/>
    </location>
</feature>
<keyword evidence="3" id="KW-1185">Reference proteome</keyword>
<protein>
    <recommendedName>
        <fullName evidence="4">SAP domain-containing protein</fullName>
    </recommendedName>
</protein>
<feature type="compositionally biased region" description="Polar residues" evidence="1">
    <location>
        <begin position="134"/>
        <end position="144"/>
    </location>
</feature>
<evidence type="ECO:0000256" key="1">
    <source>
        <dbReference type="SAM" id="MobiDB-lite"/>
    </source>
</evidence>
<gene>
    <name evidence="2" type="ORF">CYCCA115_LOCUS19462</name>
</gene>
<evidence type="ECO:0008006" key="4">
    <source>
        <dbReference type="Google" id="ProtNLM"/>
    </source>
</evidence>